<gene>
    <name evidence="1" type="ORF">ACRB68_21890</name>
</gene>
<organism evidence="1 2">
    <name type="scientific">Actinomadura macrotermitis</name>
    <dbReference type="NCBI Taxonomy" id="2585200"/>
    <lineage>
        <taxon>Bacteria</taxon>
        <taxon>Bacillati</taxon>
        <taxon>Actinomycetota</taxon>
        <taxon>Actinomycetes</taxon>
        <taxon>Streptosporangiales</taxon>
        <taxon>Thermomonosporaceae</taxon>
        <taxon>Actinomadura</taxon>
    </lineage>
</organism>
<dbReference type="EMBL" id="WEGH01000001">
    <property type="protein sequence ID" value="MQY04138.1"/>
    <property type="molecule type" value="Genomic_DNA"/>
</dbReference>
<dbReference type="RefSeq" id="WP_153531950.1">
    <property type="nucleotide sequence ID" value="NZ_WEGH01000001.1"/>
</dbReference>
<sequence length="104" mass="11714">MPPRVKAPEVLTAPCAVALHARIAQAGAEVLQWTPVTSPVRMRVEASTCHQCSPITYEFGLIGGRWYIRRTDYRRGKPVVHEAVAQRHRIAEERWRMLLAGVAI</sequence>
<evidence type="ECO:0000313" key="2">
    <source>
        <dbReference type="Proteomes" id="UP000487268"/>
    </source>
</evidence>
<protein>
    <submittedName>
        <fullName evidence="1">Uncharacterized protein</fullName>
    </submittedName>
</protein>
<reference evidence="1 2" key="1">
    <citation type="submission" date="2019-10" db="EMBL/GenBank/DDBJ databases">
        <title>Actinomadura rubteroloni sp. nov. and Actinomadura macrotermitis sp. nov., isolated from the gut of fungus growing-termite Macrotermes natalensis.</title>
        <authorList>
            <person name="Benndorf R."/>
            <person name="Martin K."/>
            <person name="Kuefner M."/>
            <person name="De Beer W."/>
            <person name="Kaster A.-K."/>
            <person name="Vollmers J."/>
            <person name="Poulsen M."/>
            <person name="Beemelmanns C."/>
        </authorList>
    </citation>
    <scope>NUCLEOTIDE SEQUENCE [LARGE SCALE GENOMIC DNA]</scope>
    <source>
        <strain evidence="1 2">RB68</strain>
    </source>
</reference>
<proteinExistence type="predicted"/>
<dbReference type="OrthoDB" id="3536580at2"/>
<accession>A0A7K0BSG0</accession>
<keyword evidence="2" id="KW-1185">Reference proteome</keyword>
<comment type="caution">
    <text evidence="1">The sequence shown here is derived from an EMBL/GenBank/DDBJ whole genome shotgun (WGS) entry which is preliminary data.</text>
</comment>
<dbReference type="AlphaFoldDB" id="A0A7K0BSG0"/>
<dbReference type="Proteomes" id="UP000487268">
    <property type="component" value="Unassembled WGS sequence"/>
</dbReference>
<name>A0A7K0BSG0_9ACTN</name>
<evidence type="ECO:0000313" key="1">
    <source>
        <dbReference type="EMBL" id="MQY04138.1"/>
    </source>
</evidence>